<evidence type="ECO:0000313" key="13">
    <source>
        <dbReference type="Proteomes" id="UP000229757"/>
    </source>
</evidence>
<evidence type="ECO:0000256" key="8">
    <source>
        <dbReference type="ARBA" id="ARBA00022801"/>
    </source>
</evidence>
<dbReference type="Pfam" id="PF00576">
    <property type="entry name" value="Transthyretin"/>
    <property type="match status" value="1"/>
</dbReference>
<dbReference type="AlphaFoldDB" id="A0A2K8KT51"/>
<dbReference type="RefSeq" id="WP_100258131.1">
    <property type="nucleotide sequence ID" value="NZ_CP011797.1"/>
</dbReference>
<organism evidence="12 13">
    <name type="scientific">Reinekea forsetii</name>
    <dbReference type="NCBI Taxonomy" id="1336806"/>
    <lineage>
        <taxon>Bacteria</taxon>
        <taxon>Pseudomonadati</taxon>
        <taxon>Pseudomonadota</taxon>
        <taxon>Gammaproteobacteria</taxon>
        <taxon>Oceanospirillales</taxon>
        <taxon>Saccharospirillaceae</taxon>
        <taxon>Reinekea</taxon>
    </lineage>
</organism>
<dbReference type="OrthoDB" id="9792386at2"/>
<dbReference type="PANTHER" id="PTHR10395:SF7">
    <property type="entry name" value="5-HYDROXYISOURATE HYDROLASE"/>
    <property type="match status" value="1"/>
</dbReference>
<proteinExistence type="inferred from homology"/>
<dbReference type="InterPro" id="IPR014306">
    <property type="entry name" value="Hydroxyisourate_hydrolase"/>
</dbReference>
<comment type="catalytic activity">
    <reaction evidence="1 10">
        <text>5-hydroxyisourate + H2O = 5-hydroxy-2-oxo-4-ureido-2,5-dihydro-1H-imidazole-5-carboxylate + H(+)</text>
        <dbReference type="Rhea" id="RHEA:23736"/>
        <dbReference type="ChEBI" id="CHEBI:15377"/>
        <dbReference type="ChEBI" id="CHEBI:15378"/>
        <dbReference type="ChEBI" id="CHEBI:18072"/>
        <dbReference type="ChEBI" id="CHEBI:58639"/>
        <dbReference type="EC" id="3.5.2.17"/>
    </reaction>
</comment>
<evidence type="ECO:0000256" key="7">
    <source>
        <dbReference type="ARBA" id="ARBA00022631"/>
    </source>
</evidence>
<evidence type="ECO:0000256" key="3">
    <source>
        <dbReference type="ARBA" id="ARBA00009850"/>
    </source>
</evidence>
<name>A0A2K8KT51_9GAMM</name>
<dbReference type="PRINTS" id="PR00189">
    <property type="entry name" value="TRNSTHYRETIN"/>
</dbReference>
<evidence type="ECO:0000313" key="12">
    <source>
        <dbReference type="EMBL" id="ATX77910.1"/>
    </source>
</evidence>
<evidence type="ECO:0000256" key="5">
    <source>
        <dbReference type="ARBA" id="ARBA00012609"/>
    </source>
</evidence>
<feature type="binding site" evidence="9">
    <location>
        <position position="9"/>
    </location>
    <ligand>
        <name>substrate</name>
    </ligand>
</feature>
<sequence>MSKSLITTHILDTSLGLPAANVAVTLSVQIDQHWQELDTQQTDADGRIFNWALNDAQLPFGLYRLRFDTETYLGESAFFPWVEICFQRRDERHHHIPLLLTAFGYSTYRGS</sequence>
<dbReference type="KEGG" id="rfo:REIFOR_02789"/>
<evidence type="ECO:0000256" key="4">
    <source>
        <dbReference type="ARBA" id="ARBA00011881"/>
    </source>
</evidence>
<dbReference type="EMBL" id="CP011797">
    <property type="protein sequence ID" value="ATX77910.1"/>
    <property type="molecule type" value="Genomic_DNA"/>
</dbReference>
<feature type="binding site" evidence="9">
    <location>
        <position position="47"/>
    </location>
    <ligand>
        <name>substrate</name>
    </ligand>
</feature>
<evidence type="ECO:0000259" key="11">
    <source>
        <dbReference type="SMART" id="SM00095"/>
    </source>
</evidence>
<dbReference type="EC" id="3.5.2.17" evidence="5 10"/>
<evidence type="ECO:0000256" key="6">
    <source>
        <dbReference type="ARBA" id="ARBA00017539"/>
    </source>
</evidence>
<evidence type="ECO:0000256" key="9">
    <source>
        <dbReference type="PIRSR" id="PIRSR600895-51"/>
    </source>
</evidence>
<dbReference type="NCBIfam" id="TIGR02962">
    <property type="entry name" value="hdxy_isourate"/>
    <property type="match status" value="1"/>
</dbReference>
<reference evidence="12 13" key="1">
    <citation type="journal article" date="2017" name="Environ. Microbiol.">
        <title>Genomic and physiological analyses of 'Reinekea forsetii' reveal a versatile opportunistic lifestyle during spring algae blooms.</title>
        <authorList>
            <person name="Avci B."/>
            <person name="Hahnke R.L."/>
            <person name="Chafee M."/>
            <person name="Fischer T."/>
            <person name="Gruber-Vodicka H."/>
            <person name="Tegetmeyer H.E."/>
            <person name="Harder J."/>
            <person name="Fuchs B.M."/>
            <person name="Amann R.I."/>
            <person name="Teeling H."/>
        </authorList>
    </citation>
    <scope>NUCLEOTIDE SEQUENCE [LARGE SCALE GENOMIC DNA]</scope>
    <source>
        <strain evidence="12 13">Hel1_31_D35</strain>
    </source>
</reference>
<comment type="similarity">
    <text evidence="3 10">Belongs to the transthyretin family. 5-hydroxyisourate hydrolase subfamily.</text>
</comment>
<dbReference type="GO" id="GO:0006144">
    <property type="term" value="P:purine nucleobase metabolic process"/>
    <property type="evidence" value="ECO:0007669"/>
    <property type="project" value="UniProtKB-KW"/>
</dbReference>
<dbReference type="InterPro" id="IPR036817">
    <property type="entry name" value="Transthyretin/HIU_hydrolase_sf"/>
</dbReference>
<dbReference type="Gene3D" id="2.60.40.180">
    <property type="entry name" value="Transthyretin/hydroxyisourate hydrolase domain"/>
    <property type="match status" value="1"/>
</dbReference>
<keyword evidence="13" id="KW-1185">Reference proteome</keyword>
<dbReference type="SMART" id="SM00095">
    <property type="entry name" value="TR_THY"/>
    <property type="match status" value="1"/>
</dbReference>
<dbReference type="PROSITE" id="PS00768">
    <property type="entry name" value="TRANSTHYRETIN_1"/>
    <property type="match status" value="1"/>
</dbReference>
<comment type="function">
    <text evidence="2">Catalyzes the hydrolysis of 5-hydroxyisourate (HIU) to 2-oxo-4-hydroxy-4-carboxy-5-ureidoimidazoline (OHCU).</text>
</comment>
<evidence type="ECO:0000256" key="1">
    <source>
        <dbReference type="ARBA" id="ARBA00001043"/>
    </source>
</evidence>
<dbReference type="GO" id="GO:0033971">
    <property type="term" value="F:hydroxyisourate hydrolase activity"/>
    <property type="evidence" value="ECO:0007669"/>
    <property type="project" value="UniProtKB-EC"/>
</dbReference>
<accession>A0A2K8KT51</accession>
<dbReference type="CDD" id="cd05822">
    <property type="entry name" value="TLP_HIUase"/>
    <property type="match status" value="1"/>
</dbReference>
<evidence type="ECO:0000256" key="2">
    <source>
        <dbReference type="ARBA" id="ARBA00002704"/>
    </source>
</evidence>
<feature type="binding site" evidence="9">
    <location>
        <position position="108"/>
    </location>
    <ligand>
        <name>substrate</name>
    </ligand>
</feature>
<dbReference type="InterPro" id="IPR023418">
    <property type="entry name" value="Thyroxine_BS"/>
</dbReference>
<keyword evidence="7 10" id="KW-0659">Purine metabolism</keyword>
<gene>
    <name evidence="12" type="ORF">REIFOR_02789</name>
</gene>
<dbReference type="PANTHER" id="PTHR10395">
    <property type="entry name" value="URICASE AND TRANSTHYRETIN-RELATED"/>
    <property type="match status" value="1"/>
</dbReference>
<protein>
    <recommendedName>
        <fullName evidence="6 10">5-hydroxyisourate hydrolase</fullName>
        <shortName evidence="10">HIU hydrolase</shortName>
        <shortName evidence="10">HIUHase</shortName>
        <ecNumber evidence="5 10">3.5.2.17</ecNumber>
    </recommendedName>
</protein>
<keyword evidence="8 10" id="KW-0378">Hydrolase</keyword>
<comment type="subunit">
    <text evidence="4 10">Homotetramer.</text>
</comment>
<dbReference type="InterPro" id="IPR000895">
    <property type="entry name" value="Transthyretin/HIU_hydrolase"/>
</dbReference>
<feature type="domain" description="Transthyretin/hydroxyisourate hydrolase" evidence="11">
    <location>
        <begin position="1"/>
        <end position="110"/>
    </location>
</feature>
<dbReference type="Proteomes" id="UP000229757">
    <property type="component" value="Chromosome"/>
</dbReference>
<evidence type="ECO:0000256" key="10">
    <source>
        <dbReference type="RuleBase" id="RU361270"/>
    </source>
</evidence>
<dbReference type="InterPro" id="IPR023416">
    <property type="entry name" value="Transthyretin/HIU_hydrolase_d"/>
</dbReference>
<dbReference type="SUPFAM" id="SSF49472">
    <property type="entry name" value="Transthyretin (synonym: prealbumin)"/>
    <property type="match status" value="1"/>
</dbReference>